<dbReference type="eggNOG" id="ENOG50343T6">
    <property type="taxonomic scope" value="Bacteria"/>
</dbReference>
<dbReference type="SUPFAM" id="SSF49785">
    <property type="entry name" value="Galactose-binding domain-like"/>
    <property type="match status" value="1"/>
</dbReference>
<dbReference type="InterPro" id="IPR008979">
    <property type="entry name" value="Galactose-bd-like_sf"/>
</dbReference>
<protein>
    <recommendedName>
        <fullName evidence="3">Sugar-binding protein</fullName>
    </recommendedName>
</protein>
<reference evidence="1 2" key="1">
    <citation type="journal article" date="2011" name="PLoS Pathog.">
        <title>Salmonella bongori provides insights into the evolution of the Salmonellae.</title>
        <authorList>
            <person name="Fookes M."/>
            <person name="Schroeder G.N."/>
            <person name="Langridge G.C."/>
            <person name="Blondel C.J."/>
            <person name="Mammina C."/>
            <person name="Connor T.R."/>
            <person name="Seth-Smith H."/>
            <person name="Vernikos G.S."/>
            <person name="Robinson K.S."/>
            <person name="Sanders M."/>
            <person name="Petty N.K."/>
            <person name="Kingsley R.A."/>
            <person name="Baumler A.J."/>
            <person name="Nuccio S.P."/>
            <person name="Contreras I."/>
            <person name="Santiviago C.A."/>
            <person name="Maskell D."/>
            <person name="Barrow P."/>
            <person name="Humphrey T."/>
            <person name="Nastasi A."/>
            <person name="Roberts M."/>
            <person name="Frankel G."/>
            <person name="Parkhill J."/>
            <person name="Dougan G."/>
            <person name="Thomson N.R."/>
        </authorList>
    </citation>
    <scope>NUCLEOTIDE SEQUENCE [LARGE SCALE GENOMIC DNA]</scope>
    <source>
        <strain evidence="2">ATCC 43975 / DSM 13772 / NCTC 12419</strain>
    </source>
</reference>
<dbReference type="RefSeq" id="WP_000129955.1">
    <property type="nucleotide sequence ID" value="NC_015761.1"/>
</dbReference>
<dbReference type="Proteomes" id="UP000000289">
    <property type="component" value="Chromosome"/>
</dbReference>
<evidence type="ECO:0008006" key="3">
    <source>
        <dbReference type="Google" id="ProtNLM"/>
    </source>
</evidence>
<accession>A0A0K0H6Y4</accession>
<sequence length="241" mass="26368">MTDITNIIVDGSFEDGLTEQWQIGSLVEVEASDSNHFCRIDSANALSQSITLETFMTYALAFSIKGSIAGKLFVKSADGATTFFEHEINMTPGDDWYTESLEFSTQASAGDAIVTFMAPGDVGAGAMFIDNIEMVAVPFVFTRPLWVNLDQTLNGYAYYQYGIKTTVDAAEQTYRLYKNGSYITEFTVGPDDFAQSTSLSALAASDVFKLTIVNAKTTAEHMLSEETMENLLAKGVIYLTE</sequence>
<dbReference type="AlphaFoldDB" id="A0A0K0H6Y4"/>
<evidence type="ECO:0000313" key="1">
    <source>
        <dbReference type="EMBL" id="CCC29147.1"/>
    </source>
</evidence>
<organism evidence="1 2">
    <name type="scientific">Salmonella bongori (strain ATCC 43975 / DSM 13772 / NCTC 12419)</name>
    <dbReference type="NCBI Taxonomy" id="218493"/>
    <lineage>
        <taxon>Bacteria</taxon>
        <taxon>Pseudomonadati</taxon>
        <taxon>Pseudomonadota</taxon>
        <taxon>Gammaproteobacteria</taxon>
        <taxon>Enterobacterales</taxon>
        <taxon>Enterobacteriaceae</taxon>
        <taxon>Salmonella</taxon>
    </lineage>
</organism>
<dbReference type="GeneID" id="44979080"/>
<name>A0A0K0H6Y4_SALBC</name>
<proteinExistence type="predicted"/>
<dbReference type="Gene3D" id="2.60.120.260">
    <property type="entry name" value="Galactose-binding domain-like"/>
    <property type="match status" value="1"/>
</dbReference>
<gene>
    <name evidence="1" type="ordered locus">SBG_0049</name>
</gene>
<dbReference type="KEGG" id="sbg:SBG_0049"/>
<dbReference type="EMBL" id="FR877557">
    <property type="protein sequence ID" value="CCC29147.1"/>
    <property type="molecule type" value="Genomic_DNA"/>
</dbReference>
<evidence type="ECO:0000313" key="2">
    <source>
        <dbReference type="Proteomes" id="UP000000289"/>
    </source>
</evidence>